<dbReference type="FunFam" id="3.40.50.720:FF:000173">
    <property type="entry name" value="3-oxoacyl-[acyl-carrier protein] reductase"/>
    <property type="match status" value="1"/>
</dbReference>
<dbReference type="InterPro" id="IPR020904">
    <property type="entry name" value="Sc_DH/Rdtase_CS"/>
</dbReference>
<dbReference type="Gene3D" id="3.40.50.720">
    <property type="entry name" value="NAD(P)-binding Rossmann-like Domain"/>
    <property type="match status" value="1"/>
</dbReference>
<dbReference type="PRINTS" id="PR00081">
    <property type="entry name" value="GDHRDH"/>
</dbReference>
<dbReference type="EC" id="1.1.1.100" evidence="4"/>
<dbReference type="RefSeq" id="WP_114044434.1">
    <property type="nucleotide sequence ID" value="NZ_CP025198.1"/>
</dbReference>
<dbReference type="Proteomes" id="UP000251995">
    <property type="component" value="Chromosome"/>
</dbReference>
<feature type="domain" description="Ketoreductase" evidence="3">
    <location>
        <begin position="13"/>
        <end position="186"/>
    </location>
</feature>
<dbReference type="OrthoDB" id="9808187at2"/>
<dbReference type="EMBL" id="CP025198">
    <property type="protein sequence ID" value="AXE38431.1"/>
    <property type="molecule type" value="Genomic_DNA"/>
</dbReference>
<accession>A0A344UT33</accession>
<dbReference type="GO" id="GO:0004316">
    <property type="term" value="F:3-oxoacyl-[acyl-carrier-protein] reductase (NADPH) activity"/>
    <property type="evidence" value="ECO:0007669"/>
    <property type="project" value="UniProtKB-EC"/>
</dbReference>
<dbReference type="Pfam" id="PF13561">
    <property type="entry name" value="adh_short_C2"/>
    <property type="match status" value="1"/>
</dbReference>
<name>A0A344UT33_9ACTN</name>
<sequence>MTHEPASTAGTGRVALVTGGSRGIGAAIAARLAADGYRVAATSRAGTAPEGVLPIACDVTDAASVDAAFTRVEDEFGPVEVLIANAGITKDTLMARMKEEDFTSVIDTNLTGTYRVIRRAARAMTRARFGRIVVMSSVVGLMGSAGQVNYAASKAGLVGIARSVSRELGSRGITCNVVAPGFINTEMTAVLPAKTIADYESRIPARRLGEVGDVVNAVSFLADDATSYITGAVIPVDGGLGMGH</sequence>
<dbReference type="PRINTS" id="PR00080">
    <property type="entry name" value="SDRFAMILY"/>
</dbReference>
<comment type="similarity">
    <text evidence="1">Belongs to the short-chain dehydrogenases/reductases (SDR) family.</text>
</comment>
<organism evidence="4 5">
    <name type="scientific">Acidipropionibacterium virtanenii</name>
    <dbReference type="NCBI Taxonomy" id="2057246"/>
    <lineage>
        <taxon>Bacteria</taxon>
        <taxon>Bacillati</taxon>
        <taxon>Actinomycetota</taxon>
        <taxon>Actinomycetes</taxon>
        <taxon>Propionibacteriales</taxon>
        <taxon>Propionibacteriaceae</taxon>
        <taxon>Acidipropionibacterium</taxon>
    </lineage>
</organism>
<protein>
    <submittedName>
        <fullName evidence="4">3-oxoacyl-[acyl-carrier-protein] reductase FabG1</fullName>
        <ecNumber evidence="4">1.1.1.100</ecNumber>
    </submittedName>
</protein>
<dbReference type="InterPro" id="IPR002347">
    <property type="entry name" value="SDR_fam"/>
</dbReference>
<dbReference type="PROSITE" id="PS00061">
    <property type="entry name" value="ADH_SHORT"/>
    <property type="match status" value="1"/>
</dbReference>
<dbReference type="AlphaFoldDB" id="A0A344UT33"/>
<evidence type="ECO:0000259" key="3">
    <source>
        <dbReference type="SMART" id="SM00822"/>
    </source>
</evidence>
<dbReference type="InterPro" id="IPR057326">
    <property type="entry name" value="KR_dom"/>
</dbReference>
<dbReference type="PANTHER" id="PTHR42760:SF133">
    <property type="entry name" value="3-OXOACYL-[ACYL-CARRIER-PROTEIN] REDUCTASE"/>
    <property type="match status" value="1"/>
</dbReference>
<evidence type="ECO:0000313" key="5">
    <source>
        <dbReference type="Proteomes" id="UP000251995"/>
    </source>
</evidence>
<evidence type="ECO:0000256" key="2">
    <source>
        <dbReference type="ARBA" id="ARBA00023002"/>
    </source>
</evidence>
<dbReference type="NCBIfam" id="NF009466">
    <property type="entry name" value="PRK12826.1-2"/>
    <property type="match status" value="1"/>
</dbReference>
<proteinExistence type="inferred from homology"/>
<gene>
    <name evidence="4" type="primary">fabG1</name>
    <name evidence="4" type="ORF">JS278_01255</name>
</gene>
<dbReference type="KEGG" id="acij:JS278_01255"/>
<reference evidence="4 5" key="1">
    <citation type="submission" date="2017-12" db="EMBL/GenBank/DDBJ databases">
        <title>The whole genome sequence of the Acidipropionibacterium virtanenii sp. nov. type strain JS278.</title>
        <authorList>
            <person name="Laine P."/>
            <person name="Deptula P."/>
            <person name="Varmanen P."/>
            <person name="Auvinen P."/>
        </authorList>
    </citation>
    <scope>NUCLEOTIDE SEQUENCE [LARGE SCALE GENOMIC DNA]</scope>
    <source>
        <strain evidence="4 5">JS278</strain>
    </source>
</reference>
<evidence type="ECO:0000313" key="4">
    <source>
        <dbReference type="EMBL" id="AXE38431.1"/>
    </source>
</evidence>
<dbReference type="SUPFAM" id="SSF51735">
    <property type="entry name" value="NAD(P)-binding Rossmann-fold domains"/>
    <property type="match status" value="1"/>
</dbReference>
<evidence type="ECO:0000256" key="1">
    <source>
        <dbReference type="ARBA" id="ARBA00006484"/>
    </source>
</evidence>
<dbReference type="SMART" id="SM00822">
    <property type="entry name" value="PKS_KR"/>
    <property type="match status" value="1"/>
</dbReference>
<dbReference type="PANTHER" id="PTHR42760">
    <property type="entry name" value="SHORT-CHAIN DEHYDROGENASES/REDUCTASES FAMILY MEMBER"/>
    <property type="match status" value="1"/>
</dbReference>
<dbReference type="InterPro" id="IPR036291">
    <property type="entry name" value="NAD(P)-bd_dom_sf"/>
</dbReference>
<keyword evidence="2 4" id="KW-0560">Oxidoreductase</keyword>
<keyword evidence="5" id="KW-1185">Reference proteome</keyword>